<evidence type="ECO:0000256" key="1">
    <source>
        <dbReference type="SAM" id="Phobius"/>
    </source>
</evidence>
<dbReference type="GO" id="GO:0016887">
    <property type="term" value="F:ATP hydrolysis activity"/>
    <property type="evidence" value="ECO:0007669"/>
    <property type="project" value="InterPro"/>
</dbReference>
<dbReference type="GO" id="GO:0005886">
    <property type="term" value="C:plasma membrane"/>
    <property type="evidence" value="ECO:0007669"/>
    <property type="project" value="TreeGrafter"/>
</dbReference>
<dbReference type="GO" id="GO:0005524">
    <property type="term" value="F:ATP binding"/>
    <property type="evidence" value="ECO:0007669"/>
    <property type="project" value="InterPro"/>
</dbReference>
<protein>
    <recommendedName>
        <fullName evidence="2">AAA+ ATPase domain-containing protein</fullName>
    </recommendedName>
</protein>
<comment type="caution">
    <text evidence="3">The sequence shown here is derived from an EMBL/GenBank/DDBJ whole genome shotgun (WGS) entry which is preliminary data.</text>
</comment>
<evidence type="ECO:0000313" key="3">
    <source>
        <dbReference type="EMBL" id="KKN14449.1"/>
    </source>
</evidence>
<dbReference type="SUPFAM" id="SSF140990">
    <property type="entry name" value="FtsH protease domain-like"/>
    <property type="match status" value="1"/>
</dbReference>
<dbReference type="SUPFAM" id="SSF52540">
    <property type="entry name" value="P-loop containing nucleoside triphosphate hydrolases"/>
    <property type="match status" value="1"/>
</dbReference>
<gene>
    <name evidence="3" type="ORF">LCGC14_0996010</name>
</gene>
<dbReference type="GO" id="GO:0030163">
    <property type="term" value="P:protein catabolic process"/>
    <property type="evidence" value="ECO:0007669"/>
    <property type="project" value="TreeGrafter"/>
</dbReference>
<dbReference type="InterPro" id="IPR003593">
    <property type="entry name" value="AAA+_ATPase"/>
</dbReference>
<keyword evidence="1" id="KW-0812">Transmembrane</keyword>
<evidence type="ECO:0000259" key="2">
    <source>
        <dbReference type="SMART" id="SM00382"/>
    </source>
</evidence>
<dbReference type="Gene3D" id="1.10.8.60">
    <property type="match status" value="1"/>
</dbReference>
<dbReference type="AlphaFoldDB" id="A0A0F9N913"/>
<dbReference type="Pfam" id="PF00004">
    <property type="entry name" value="AAA"/>
    <property type="match status" value="1"/>
</dbReference>
<dbReference type="InterPro" id="IPR000642">
    <property type="entry name" value="Peptidase_M41"/>
</dbReference>
<dbReference type="Gene3D" id="1.20.58.760">
    <property type="entry name" value="Peptidase M41"/>
    <property type="match status" value="1"/>
</dbReference>
<dbReference type="EMBL" id="LAZR01003815">
    <property type="protein sequence ID" value="KKN14449.1"/>
    <property type="molecule type" value="Genomic_DNA"/>
</dbReference>
<keyword evidence="1" id="KW-1133">Transmembrane helix</keyword>
<accession>A0A0F9N913</accession>
<organism evidence="3">
    <name type="scientific">marine sediment metagenome</name>
    <dbReference type="NCBI Taxonomy" id="412755"/>
    <lineage>
        <taxon>unclassified sequences</taxon>
        <taxon>metagenomes</taxon>
        <taxon>ecological metagenomes</taxon>
    </lineage>
</organism>
<dbReference type="Pfam" id="PF01434">
    <property type="entry name" value="Peptidase_M41"/>
    <property type="match status" value="1"/>
</dbReference>
<dbReference type="GO" id="GO:0004176">
    <property type="term" value="F:ATP-dependent peptidase activity"/>
    <property type="evidence" value="ECO:0007669"/>
    <property type="project" value="InterPro"/>
</dbReference>
<feature type="transmembrane region" description="Helical" evidence="1">
    <location>
        <begin position="87"/>
        <end position="105"/>
    </location>
</feature>
<dbReference type="GO" id="GO:0006508">
    <property type="term" value="P:proteolysis"/>
    <property type="evidence" value="ECO:0007669"/>
    <property type="project" value="InterPro"/>
</dbReference>
<feature type="transmembrane region" description="Helical" evidence="1">
    <location>
        <begin position="31"/>
        <end position="50"/>
    </location>
</feature>
<sequence>MDTEKIKNILKMVFDPKKIIAIPMNIVDKTIISTIDIVSVIIYAPVWLWRHKSLRNILLWVSIASLLIFEFFGLSVLFGLVSQVAQFAFAAIFMIAQFAFLFFFLSNTKNIETMPGDKGLVSFDGDYFGNEYLVKSIKEWVSLMSRDGKEKLDKLGAKPINGILLVGPPGTGKTLLAQCLATSTESAFIGMSGTDFQAMFIGVGPMKVMRTKSKAQKKADQVGSCIVFIDEIDAIGGSRGGVEGEKNQPQGGAAGGLFGGGGLGVLSKLLTVMDETKELTLRRQIVNKMRGWYGYEPVTQGQVLWMGATNRPTALDSALTRPGRIDKKIRVDPPDRESRKKIIKGYLNKINHDDSVDVDRLADDLQGVTPAQISSSIERSAARYTINDGRNKISMDDIENAFQEDIVGLANPITNFDPRQKEQVAVHEAGHAIASHILFPKKRITTISIIRRGSGVLGYMRDVEQEEIYAKPLEELAAMIQVLWAGHIATDLILGKPWTGASRDIEMIQGLMVGLAFHGQFASQIPLNPREPFASADIKCAADEYMLRAQAGTRKLLEDNKAMLITIRDALLEKDEIHSKEIYEILERKTDNE</sequence>
<dbReference type="PANTHER" id="PTHR23076">
    <property type="entry name" value="METALLOPROTEASE M41 FTSH"/>
    <property type="match status" value="1"/>
</dbReference>
<name>A0A0F9N913_9ZZZZ</name>
<dbReference type="InterPro" id="IPR003959">
    <property type="entry name" value="ATPase_AAA_core"/>
</dbReference>
<dbReference type="Gene3D" id="3.40.50.300">
    <property type="entry name" value="P-loop containing nucleotide triphosphate hydrolases"/>
    <property type="match status" value="1"/>
</dbReference>
<feature type="transmembrane region" description="Helical" evidence="1">
    <location>
        <begin position="57"/>
        <end position="81"/>
    </location>
</feature>
<reference evidence="3" key="1">
    <citation type="journal article" date="2015" name="Nature">
        <title>Complex archaea that bridge the gap between prokaryotes and eukaryotes.</title>
        <authorList>
            <person name="Spang A."/>
            <person name="Saw J.H."/>
            <person name="Jorgensen S.L."/>
            <person name="Zaremba-Niedzwiedzka K."/>
            <person name="Martijn J."/>
            <person name="Lind A.E."/>
            <person name="van Eijk R."/>
            <person name="Schleper C."/>
            <person name="Guy L."/>
            <person name="Ettema T.J."/>
        </authorList>
    </citation>
    <scope>NUCLEOTIDE SEQUENCE</scope>
</reference>
<proteinExistence type="predicted"/>
<dbReference type="SMART" id="SM00382">
    <property type="entry name" value="AAA"/>
    <property type="match status" value="1"/>
</dbReference>
<dbReference type="InterPro" id="IPR037219">
    <property type="entry name" value="Peptidase_M41-like"/>
</dbReference>
<dbReference type="GO" id="GO:0004222">
    <property type="term" value="F:metalloendopeptidase activity"/>
    <property type="evidence" value="ECO:0007669"/>
    <property type="project" value="InterPro"/>
</dbReference>
<keyword evidence="1" id="KW-0472">Membrane</keyword>
<dbReference type="PANTHER" id="PTHR23076:SF97">
    <property type="entry name" value="ATP-DEPENDENT ZINC METALLOPROTEASE YME1L1"/>
    <property type="match status" value="1"/>
</dbReference>
<dbReference type="InterPro" id="IPR027417">
    <property type="entry name" value="P-loop_NTPase"/>
</dbReference>
<feature type="domain" description="AAA+ ATPase" evidence="2">
    <location>
        <begin position="159"/>
        <end position="335"/>
    </location>
</feature>